<sequence length="165" mass="18134">MTAKSDACYDAARGELTRVGLRVTLPRLRILSLFDEEVEGMLSAEDVHRMLLLRGDRMSLSSVYAVLKRLDAAQLISSHFEEGRKVFEPAGRTPGGHIVCSCCGRDIALRDERVDAMLKRIARTHGFELTEYVVALHGVCLECAEKTATRAFAKPAAKGRTTIAA</sequence>
<dbReference type="InterPro" id="IPR036388">
    <property type="entry name" value="WH-like_DNA-bd_sf"/>
</dbReference>
<feature type="binding site" evidence="12">
    <location>
        <position position="143"/>
    </location>
    <ligand>
        <name>Zn(2+)</name>
        <dbReference type="ChEBI" id="CHEBI:29105"/>
    </ligand>
</feature>
<dbReference type="RefSeq" id="WP_133593118.1">
    <property type="nucleotide sequence ID" value="NZ_SNVV01000013.1"/>
</dbReference>
<evidence type="ECO:0000256" key="9">
    <source>
        <dbReference type="ARBA" id="ARBA00023015"/>
    </source>
</evidence>
<comment type="caution">
    <text evidence="14">The sequence shown here is derived from an EMBL/GenBank/DDBJ whole genome shotgun (WGS) entry which is preliminary data.</text>
</comment>
<dbReference type="Gene3D" id="3.30.1490.190">
    <property type="match status" value="1"/>
</dbReference>
<dbReference type="GO" id="GO:0045892">
    <property type="term" value="P:negative regulation of DNA-templated transcription"/>
    <property type="evidence" value="ECO:0007669"/>
    <property type="project" value="TreeGrafter"/>
</dbReference>
<protein>
    <recommendedName>
        <fullName evidence="4 13">Ferric uptake regulation protein</fullName>
    </recommendedName>
</protein>
<evidence type="ECO:0000256" key="4">
    <source>
        <dbReference type="ARBA" id="ARBA00020910"/>
    </source>
</evidence>
<dbReference type="PANTHER" id="PTHR33202:SF2">
    <property type="entry name" value="FERRIC UPTAKE REGULATION PROTEIN"/>
    <property type="match status" value="1"/>
</dbReference>
<feature type="binding site" evidence="12">
    <location>
        <position position="103"/>
    </location>
    <ligand>
        <name>Zn(2+)</name>
        <dbReference type="ChEBI" id="CHEBI:29105"/>
    </ligand>
</feature>
<dbReference type="InterPro" id="IPR043135">
    <property type="entry name" value="Fur_C"/>
</dbReference>
<keyword evidence="10 13" id="KW-0238">DNA-binding</keyword>
<keyword evidence="8 12" id="KW-0862">Zinc</keyword>
<evidence type="ECO:0000256" key="11">
    <source>
        <dbReference type="ARBA" id="ARBA00023163"/>
    </source>
</evidence>
<dbReference type="Proteomes" id="UP000295129">
    <property type="component" value="Unassembled WGS sequence"/>
</dbReference>
<keyword evidence="15" id="KW-1185">Reference proteome</keyword>
<dbReference type="GO" id="GO:0003700">
    <property type="term" value="F:DNA-binding transcription factor activity"/>
    <property type="evidence" value="ECO:0007669"/>
    <property type="project" value="UniProtKB-UniRule"/>
</dbReference>
<keyword evidence="6 13" id="KW-0678">Repressor</keyword>
<feature type="binding site" evidence="12">
    <location>
        <position position="140"/>
    </location>
    <ligand>
        <name>Zn(2+)</name>
        <dbReference type="ChEBI" id="CHEBI:29105"/>
    </ligand>
</feature>
<dbReference type="PANTHER" id="PTHR33202">
    <property type="entry name" value="ZINC UPTAKE REGULATION PROTEIN"/>
    <property type="match status" value="1"/>
</dbReference>
<dbReference type="InterPro" id="IPR036390">
    <property type="entry name" value="WH_DNA-bd_sf"/>
</dbReference>
<evidence type="ECO:0000256" key="10">
    <source>
        <dbReference type="ARBA" id="ARBA00023125"/>
    </source>
</evidence>
<reference evidence="14 15" key="1">
    <citation type="submission" date="2019-03" db="EMBL/GenBank/DDBJ databases">
        <title>Genomic Encyclopedia of Type Strains, Phase IV (KMG-IV): sequencing the most valuable type-strain genomes for metagenomic binning, comparative biology and taxonomic classification.</title>
        <authorList>
            <person name="Goeker M."/>
        </authorList>
    </citation>
    <scope>NUCLEOTIDE SEQUENCE [LARGE SCALE GENOMIC DNA]</scope>
    <source>
        <strain evidence="14 15">DSM 12121</strain>
    </source>
</reference>
<comment type="cofactor">
    <cofactor evidence="12">
        <name>Zn(2+)</name>
        <dbReference type="ChEBI" id="CHEBI:29105"/>
    </cofactor>
    <text evidence="12">Binds 1 zinc ion per subunit.</text>
</comment>
<comment type="similarity">
    <text evidence="2 13">Belongs to the Fur family.</text>
</comment>
<dbReference type="GO" id="GO:1900705">
    <property type="term" value="P:negative regulation of siderophore biosynthetic process"/>
    <property type="evidence" value="ECO:0007669"/>
    <property type="project" value="TreeGrafter"/>
</dbReference>
<evidence type="ECO:0000313" key="15">
    <source>
        <dbReference type="Proteomes" id="UP000295129"/>
    </source>
</evidence>
<dbReference type="SUPFAM" id="SSF46785">
    <property type="entry name" value="Winged helix' DNA-binding domain"/>
    <property type="match status" value="1"/>
</dbReference>
<dbReference type="GO" id="GO:0008270">
    <property type="term" value="F:zinc ion binding"/>
    <property type="evidence" value="ECO:0007669"/>
    <property type="project" value="TreeGrafter"/>
</dbReference>
<evidence type="ECO:0000256" key="2">
    <source>
        <dbReference type="ARBA" id="ARBA00007957"/>
    </source>
</evidence>
<proteinExistence type="inferred from homology"/>
<accession>A0A4R6DV09</accession>
<evidence type="ECO:0000256" key="1">
    <source>
        <dbReference type="ARBA" id="ARBA00004496"/>
    </source>
</evidence>
<evidence type="ECO:0000256" key="8">
    <source>
        <dbReference type="ARBA" id="ARBA00022833"/>
    </source>
</evidence>
<dbReference type="Gene3D" id="1.10.10.10">
    <property type="entry name" value="Winged helix-like DNA-binding domain superfamily/Winged helix DNA-binding domain"/>
    <property type="match status" value="1"/>
</dbReference>
<comment type="subcellular location">
    <subcellularLocation>
        <location evidence="1 13">Cytoplasm</location>
    </subcellularLocation>
</comment>
<organism evidence="14 15">
    <name type="scientific">Azoarcus indigens</name>
    <dbReference type="NCBI Taxonomy" id="29545"/>
    <lineage>
        <taxon>Bacteria</taxon>
        <taxon>Pseudomonadati</taxon>
        <taxon>Pseudomonadota</taxon>
        <taxon>Betaproteobacteria</taxon>
        <taxon>Rhodocyclales</taxon>
        <taxon>Zoogloeaceae</taxon>
        <taxon>Azoarcus</taxon>
    </lineage>
</organism>
<keyword evidence="5 13" id="KW-0963">Cytoplasm</keyword>
<dbReference type="InterPro" id="IPR002481">
    <property type="entry name" value="FUR"/>
</dbReference>
<dbReference type="AlphaFoldDB" id="A0A4R6DV09"/>
<dbReference type="Pfam" id="PF01475">
    <property type="entry name" value="FUR"/>
    <property type="match status" value="1"/>
</dbReference>
<evidence type="ECO:0000313" key="14">
    <source>
        <dbReference type="EMBL" id="TDN48983.1"/>
    </source>
</evidence>
<keyword evidence="9 13" id="KW-0805">Transcription regulation</keyword>
<dbReference type="CDD" id="cd07153">
    <property type="entry name" value="Fur_like"/>
    <property type="match status" value="1"/>
</dbReference>
<gene>
    <name evidence="13" type="primary">fur</name>
    <name evidence="14" type="ORF">C7389_113106</name>
</gene>
<evidence type="ECO:0000256" key="12">
    <source>
        <dbReference type="PIRSR" id="PIRSR602481-1"/>
    </source>
</evidence>
<evidence type="ECO:0000256" key="6">
    <source>
        <dbReference type="ARBA" id="ARBA00022491"/>
    </source>
</evidence>
<evidence type="ECO:0000256" key="7">
    <source>
        <dbReference type="ARBA" id="ARBA00022723"/>
    </source>
</evidence>
<dbReference type="OrthoDB" id="8659436at2"/>
<evidence type="ECO:0000256" key="5">
    <source>
        <dbReference type="ARBA" id="ARBA00022490"/>
    </source>
</evidence>
<keyword evidence="11 13" id="KW-0804">Transcription</keyword>
<dbReference type="EMBL" id="SNVV01000013">
    <property type="protein sequence ID" value="TDN48983.1"/>
    <property type="molecule type" value="Genomic_DNA"/>
</dbReference>
<keyword evidence="13" id="KW-0408">Iron</keyword>
<dbReference type="GO" id="GO:0005829">
    <property type="term" value="C:cytosol"/>
    <property type="evidence" value="ECO:0007669"/>
    <property type="project" value="TreeGrafter"/>
</dbReference>
<keyword evidence="7 12" id="KW-0479">Metal-binding</keyword>
<dbReference type="GO" id="GO:0000976">
    <property type="term" value="F:transcription cis-regulatory region binding"/>
    <property type="evidence" value="ECO:0007669"/>
    <property type="project" value="TreeGrafter"/>
</dbReference>
<feature type="binding site" evidence="12">
    <location>
        <position position="100"/>
    </location>
    <ligand>
        <name>Zn(2+)</name>
        <dbReference type="ChEBI" id="CHEBI:29105"/>
    </ligand>
</feature>
<name>A0A4R6DV09_9RHOO</name>
<evidence type="ECO:0000256" key="13">
    <source>
        <dbReference type="RuleBase" id="RU364037"/>
    </source>
</evidence>
<evidence type="ECO:0000256" key="3">
    <source>
        <dbReference type="ARBA" id="ARBA00011738"/>
    </source>
</evidence>
<comment type="subunit">
    <text evidence="3 13">Homodimer.</text>
</comment>